<dbReference type="EMBL" id="CP127294">
    <property type="protein sequence ID" value="WIX76740.1"/>
    <property type="molecule type" value="Genomic_DNA"/>
</dbReference>
<dbReference type="Proteomes" id="UP001236014">
    <property type="component" value="Chromosome"/>
</dbReference>
<gene>
    <name evidence="3" type="ORF">QRX50_35625</name>
</gene>
<keyword evidence="2" id="KW-0472">Membrane</keyword>
<proteinExistence type="predicted"/>
<sequence length="275" mass="28192">MPEVAVKTSRKAIAAVWGAVVLIAIAVSLIHAAVSSGSSETPTSSAPPSALDALGCPGVTKGASAAALSACNEKELATRVCGVDVGSEEPQTKIQTGVVGFWYPRAGVYVAAVGSMNAAGMPGQNENGTFISQVSVSCPAGPGTVINQAEWAQILQTNGSVPPRLQNEWHTLALMRDQASLPPQRTVTVAAKAPTSEPVSPSESTPSDPCSATADRLLRAVLDGTMTLDEAKTQLPAQIAPSKLDEVVSAVRSSKAQGLDNTGEAEYGLTYPCTH</sequence>
<evidence type="ECO:0000313" key="3">
    <source>
        <dbReference type="EMBL" id="WIX76740.1"/>
    </source>
</evidence>
<feature type="region of interest" description="Disordered" evidence="1">
    <location>
        <begin position="190"/>
        <end position="211"/>
    </location>
</feature>
<feature type="compositionally biased region" description="Low complexity" evidence="1">
    <location>
        <begin position="194"/>
        <end position="209"/>
    </location>
</feature>
<dbReference type="RefSeq" id="WP_285967488.1">
    <property type="nucleotide sequence ID" value="NZ_CP127294.1"/>
</dbReference>
<feature type="transmembrane region" description="Helical" evidence="2">
    <location>
        <begin position="12"/>
        <end position="34"/>
    </location>
</feature>
<protein>
    <submittedName>
        <fullName evidence="3">Uncharacterized protein</fullName>
    </submittedName>
</protein>
<evidence type="ECO:0000256" key="2">
    <source>
        <dbReference type="SAM" id="Phobius"/>
    </source>
</evidence>
<keyword evidence="2" id="KW-1133">Transmembrane helix</keyword>
<name>A0A9Y2ICU6_9PSEU</name>
<keyword evidence="4" id="KW-1185">Reference proteome</keyword>
<evidence type="ECO:0000313" key="4">
    <source>
        <dbReference type="Proteomes" id="UP001236014"/>
    </source>
</evidence>
<dbReference type="AlphaFoldDB" id="A0A9Y2ICU6"/>
<reference evidence="3 4" key="1">
    <citation type="submission" date="2023-06" db="EMBL/GenBank/DDBJ databases">
        <authorList>
            <person name="Oyuntsetseg B."/>
            <person name="Kim S.B."/>
        </authorList>
    </citation>
    <scope>NUCLEOTIDE SEQUENCE [LARGE SCALE GENOMIC DNA]</scope>
    <source>
        <strain evidence="3 4">2-15</strain>
    </source>
</reference>
<keyword evidence="2" id="KW-0812">Transmembrane</keyword>
<organism evidence="3 4">
    <name type="scientific">Amycolatopsis carbonis</name>
    <dbReference type="NCBI Taxonomy" id="715471"/>
    <lineage>
        <taxon>Bacteria</taxon>
        <taxon>Bacillati</taxon>
        <taxon>Actinomycetota</taxon>
        <taxon>Actinomycetes</taxon>
        <taxon>Pseudonocardiales</taxon>
        <taxon>Pseudonocardiaceae</taxon>
        <taxon>Amycolatopsis</taxon>
    </lineage>
</organism>
<accession>A0A9Y2ICU6</accession>
<dbReference type="KEGG" id="acab:QRX50_35625"/>
<evidence type="ECO:0000256" key="1">
    <source>
        <dbReference type="SAM" id="MobiDB-lite"/>
    </source>
</evidence>